<dbReference type="InterPro" id="IPR036053">
    <property type="entry name" value="PABP-dom"/>
</dbReference>
<dbReference type="FunFam" id="3.30.70.330:FF:000003">
    <property type="entry name" value="Polyadenylate-binding protein"/>
    <property type="match status" value="1"/>
</dbReference>
<evidence type="ECO:0000256" key="6">
    <source>
        <dbReference type="PROSITE-ProRule" id="PRU00176"/>
    </source>
</evidence>
<feature type="domain" description="PABC" evidence="8">
    <location>
        <begin position="498"/>
        <end position="575"/>
    </location>
</feature>
<dbReference type="Pfam" id="PF02854">
    <property type="entry name" value="MIF4G"/>
    <property type="match status" value="1"/>
</dbReference>
<dbReference type="InterPro" id="IPR002004">
    <property type="entry name" value="PABP_HYD_C"/>
</dbReference>
<evidence type="ECO:0000256" key="4">
    <source>
        <dbReference type="ARBA" id="ARBA00022737"/>
    </source>
</evidence>
<feature type="domain" description="RRM" evidence="7">
    <location>
        <begin position="784"/>
        <end position="861"/>
    </location>
</feature>
<evidence type="ECO:0000313" key="10">
    <source>
        <dbReference type="Proteomes" id="UP000683360"/>
    </source>
</evidence>
<accession>A0A8S3Q5B3</accession>
<dbReference type="Proteomes" id="UP000683360">
    <property type="component" value="Unassembled WGS sequence"/>
</dbReference>
<dbReference type="SMART" id="SM00360">
    <property type="entry name" value="RRM"/>
    <property type="match status" value="3"/>
</dbReference>
<keyword evidence="4" id="KW-0677">Repeat</keyword>
<dbReference type="OrthoDB" id="19742at2759"/>
<protein>
    <submittedName>
        <fullName evidence="9">PABPC</fullName>
    </submittedName>
</protein>
<dbReference type="FunFam" id="1.10.1900.10:FF:000001">
    <property type="entry name" value="Polyadenylate-binding protein"/>
    <property type="match status" value="1"/>
</dbReference>
<dbReference type="PROSITE" id="PS51309">
    <property type="entry name" value="PABC"/>
    <property type="match status" value="2"/>
</dbReference>
<keyword evidence="10" id="KW-1185">Reference proteome</keyword>
<dbReference type="Gene3D" id="3.30.70.330">
    <property type="match status" value="3"/>
</dbReference>
<dbReference type="SMART" id="SM00361">
    <property type="entry name" value="RRM_1"/>
    <property type="match status" value="3"/>
</dbReference>
<evidence type="ECO:0000313" key="9">
    <source>
        <dbReference type="EMBL" id="CAG2190596.1"/>
    </source>
</evidence>
<feature type="domain" description="RRM" evidence="7">
    <location>
        <begin position="696"/>
        <end position="774"/>
    </location>
</feature>
<name>A0A8S3Q5B3_MYTED</name>
<dbReference type="InterPro" id="IPR003890">
    <property type="entry name" value="MIF4G-like_typ-3"/>
</dbReference>
<sequence>MDITVNTKRGIQIKDIWYPCEVKRRENKVLRIVLNKSISIKSQSEMIIQIPVPDTEIFKSNFALFEPVIYDNRKILAGKGLVSTQIPSIPVRFINLENSPLKIKEGTLIGTLETVDEVTDFVDVTDVQMTKIPKLCRLHDPIKHMTHLKTFYIIKREYSTSPPTSTKTPQAFEKEEEKYLRDQIETGAFNHLHLPADLSISLLLLWGIRCSHQLYMDISVLQRHKGQTHGNATTQMAQMKTIPIGIFTTINLTEDCQLVGDASNCFHVDAIISAFNDILYGLTSCADDLEETMDIILQMLNGCSSDMVLTYFVESLFEKCLSDPSFQNTGATLVQYLICKSKTTQTFANFGNLFLLRCKEEYLKSSETVLRLCRLAIFIGELYFNQGVAGGSIVQSIPVLRYLIKSLLLVLLEHSTDVTVSCAVQILKDADICRPDKRLFSEVFLYLQELQSCDHLSPKTTKSIAFLLDPLGPSGLSEQTRVSSITENEGEVIKVKDQAPLTNSMISDPQRKQRKQKIGEHMFPLIQSMYPDLAGKITGMLLEIDNSELFHILESKKSLEAKVQEAIAVLQAHHAKETQLQLTATMLAEFPQQEHKQLLGERLFPLIQSMYPDLAGKITGMLLEIDNSELLHMLESKESLASKVQEAVGVLQAHQANETTTTAIEVTIYEGCRGNQIRKLTTPYSAIKKQAMNSAGALYVGDLHPDVTEAMLFEKFSTAGPVLSIRVCRDKITGSSRGCAYVKFQQEGDAQKALDTMNFDNLKGRPIRIMWSQRGHYLRKSDVGNVFINYLDKSIDNEALYDTFSAFGNILSSKIVCDKQHGSRGYGFIHFETEEAARNCIEKVNGMLLNGKKVFVGRFINRHKRLEILGDKMKKLNNVEAVEDLNGSNINERTLFSGRTQTKSRKQAELKEKFERIQMERINRYQGVNLYVKNLDDNIDDERLRKEFSQFGTITSAKVMSEGGRSKGFGFVCFSSPEEANNAIIQMNGKIVVTKHLYVSVAQRKEDRKAHLASQYMQRIASIRMQGQPAAGMMSQMFPTAGPGYILPTMTQGQRNFYAPIQVPQMRASPRWPTQLRQPTPASGFQNMPGQKVVPGNPAAARVRRPGQGNIRGGMNARPITGQSGTEQPPCMPQSVPGRGQVPPPAGVMNPASMYSSTQMRIPLQAGRQQNMVMPQHSAQGGVIQVQVQEPLTSKMLADSLNRNRNRC</sequence>
<dbReference type="GO" id="GO:0005737">
    <property type="term" value="C:cytoplasm"/>
    <property type="evidence" value="ECO:0007669"/>
    <property type="project" value="UniProtKB-SubCell"/>
</dbReference>
<dbReference type="InterPro" id="IPR000504">
    <property type="entry name" value="RRM_dom"/>
</dbReference>
<feature type="domain" description="RRM" evidence="7">
    <location>
        <begin position="928"/>
        <end position="1004"/>
    </location>
</feature>
<dbReference type="Gene3D" id="1.10.1900.10">
    <property type="entry name" value="c-terminal domain of poly(a) binding protein"/>
    <property type="match status" value="2"/>
</dbReference>
<dbReference type="GO" id="GO:0003723">
    <property type="term" value="F:RNA binding"/>
    <property type="evidence" value="ECO:0007669"/>
    <property type="project" value="UniProtKB-UniRule"/>
</dbReference>
<evidence type="ECO:0000256" key="3">
    <source>
        <dbReference type="ARBA" id="ARBA00022490"/>
    </source>
</evidence>
<dbReference type="InterPro" id="IPR035979">
    <property type="entry name" value="RBD_domain_sf"/>
</dbReference>
<evidence type="ECO:0000259" key="8">
    <source>
        <dbReference type="PROSITE" id="PS51309"/>
    </source>
</evidence>
<comment type="similarity">
    <text evidence="2">Belongs to the polyadenylate-binding protein type-1 family.</text>
</comment>
<dbReference type="CDD" id="cd12378">
    <property type="entry name" value="RRM1_I_PABPs"/>
    <property type="match status" value="1"/>
</dbReference>
<dbReference type="SMART" id="SM00517">
    <property type="entry name" value="PolyA"/>
    <property type="match status" value="2"/>
</dbReference>
<dbReference type="FunFam" id="3.30.70.330:FF:000091">
    <property type="entry name" value="Polyadenylate-binding protein"/>
    <property type="match status" value="1"/>
</dbReference>
<keyword evidence="3" id="KW-0963">Cytoplasm</keyword>
<dbReference type="SUPFAM" id="SSF63570">
    <property type="entry name" value="PABC (PABP) domain"/>
    <property type="match status" value="2"/>
</dbReference>
<dbReference type="PROSITE" id="PS50102">
    <property type="entry name" value="RRM"/>
    <property type="match status" value="3"/>
</dbReference>
<dbReference type="Gene3D" id="1.25.40.180">
    <property type="match status" value="1"/>
</dbReference>
<dbReference type="InterPro" id="IPR016024">
    <property type="entry name" value="ARM-type_fold"/>
</dbReference>
<evidence type="ECO:0000256" key="1">
    <source>
        <dbReference type="ARBA" id="ARBA00004496"/>
    </source>
</evidence>
<gene>
    <name evidence="9" type="ORF">MEDL_5884</name>
</gene>
<dbReference type="CDD" id="cd12379">
    <property type="entry name" value="RRM2_I_PABPs"/>
    <property type="match status" value="1"/>
</dbReference>
<keyword evidence="5 6" id="KW-0694">RNA-binding</keyword>
<evidence type="ECO:0000259" key="7">
    <source>
        <dbReference type="PROSITE" id="PS50102"/>
    </source>
</evidence>
<reference evidence="9" key="1">
    <citation type="submission" date="2021-03" db="EMBL/GenBank/DDBJ databases">
        <authorList>
            <person name="Bekaert M."/>
        </authorList>
    </citation>
    <scope>NUCLEOTIDE SEQUENCE</scope>
</reference>
<dbReference type="AlphaFoldDB" id="A0A8S3Q5B3"/>
<dbReference type="InterPro" id="IPR034364">
    <property type="entry name" value="PABP_RRM1"/>
</dbReference>
<dbReference type="InterPro" id="IPR012677">
    <property type="entry name" value="Nucleotide-bd_a/b_plait_sf"/>
</dbReference>
<dbReference type="EMBL" id="CAJPWZ010000336">
    <property type="protein sequence ID" value="CAG2190596.1"/>
    <property type="molecule type" value="Genomic_DNA"/>
</dbReference>
<evidence type="ECO:0000256" key="5">
    <source>
        <dbReference type="ARBA" id="ARBA00022884"/>
    </source>
</evidence>
<proteinExistence type="inferred from homology"/>
<dbReference type="Pfam" id="PF00076">
    <property type="entry name" value="RRM_1"/>
    <property type="match status" value="3"/>
</dbReference>
<dbReference type="FunFam" id="3.30.70.330:FF:000234">
    <property type="entry name" value="Polyadenylate-binding protein 5"/>
    <property type="match status" value="1"/>
</dbReference>
<dbReference type="CDD" id="cd12381">
    <property type="entry name" value="RRM4_I_PABPs"/>
    <property type="match status" value="1"/>
</dbReference>
<comment type="caution">
    <text evidence="9">The sequence shown here is derived from an EMBL/GenBank/DDBJ whole genome shotgun (WGS) entry which is preliminary data.</text>
</comment>
<dbReference type="Pfam" id="PF00658">
    <property type="entry name" value="MLLE"/>
    <property type="match status" value="2"/>
</dbReference>
<organism evidence="9 10">
    <name type="scientific">Mytilus edulis</name>
    <name type="common">Blue mussel</name>
    <dbReference type="NCBI Taxonomy" id="6550"/>
    <lineage>
        <taxon>Eukaryota</taxon>
        <taxon>Metazoa</taxon>
        <taxon>Spiralia</taxon>
        <taxon>Lophotrochozoa</taxon>
        <taxon>Mollusca</taxon>
        <taxon>Bivalvia</taxon>
        <taxon>Autobranchia</taxon>
        <taxon>Pteriomorphia</taxon>
        <taxon>Mytilida</taxon>
        <taxon>Mytiloidea</taxon>
        <taxon>Mytilidae</taxon>
        <taxon>Mytilinae</taxon>
        <taxon>Mytilus</taxon>
    </lineage>
</organism>
<feature type="domain" description="PABC" evidence="8">
    <location>
        <begin position="579"/>
        <end position="656"/>
    </location>
</feature>
<dbReference type="SUPFAM" id="SSF54928">
    <property type="entry name" value="RNA-binding domain, RBD"/>
    <property type="match status" value="2"/>
</dbReference>
<dbReference type="InterPro" id="IPR003954">
    <property type="entry name" value="RRM_euk-type"/>
</dbReference>
<dbReference type="PANTHER" id="PTHR24012">
    <property type="entry name" value="RNA BINDING PROTEIN"/>
    <property type="match status" value="1"/>
</dbReference>
<evidence type="ECO:0000256" key="2">
    <source>
        <dbReference type="ARBA" id="ARBA00008557"/>
    </source>
</evidence>
<comment type="subcellular location">
    <subcellularLocation>
        <location evidence="1">Cytoplasm</location>
    </subcellularLocation>
</comment>
<dbReference type="InterPro" id="IPR045305">
    <property type="entry name" value="RRM2_I_PABPs"/>
</dbReference>
<dbReference type="SUPFAM" id="SSF48371">
    <property type="entry name" value="ARM repeat"/>
    <property type="match status" value="1"/>
</dbReference>